<evidence type="ECO:0000313" key="3">
    <source>
        <dbReference type="Proteomes" id="UP001430193"/>
    </source>
</evidence>
<name>A0ABS2KL06_9GAMM</name>
<dbReference type="Pfam" id="PF07120">
    <property type="entry name" value="DUF1376"/>
    <property type="match status" value="1"/>
</dbReference>
<feature type="compositionally biased region" description="Polar residues" evidence="1">
    <location>
        <begin position="124"/>
        <end position="136"/>
    </location>
</feature>
<dbReference type="InterPro" id="IPR010781">
    <property type="entry name" value="DUF1376"/>
</dbReference>
<comment type="caution">
    <text evidence="2">The sequence shown here is derived from an EMBL/GenBank/DDBJ whole genome shotgun (WGS) entry which is preliminary data.</text>
</comment>
<accession>A0ABS2KL06</accession>
<dbReference type="Proteomes" id="UP001430193">
    <property type="component" value="Unassembled WGS sequence"/>
</dbReference>
<reference evidence="2" key="1">
    <citation type="submission" date="2020-10" db="EMBL/GenBank/DDBJ databases">
        <title>Phylogeny of dyella-like bacteria.</title>
        <authorList>
            <person name="Fu J."/>
        </authorList>
    </citation>
    <scope>NUCLEOTIDE SEQUENCE</scope>
    <source>
        <strain evidence="2">DHON07</strain>
    </source>
</reference>
<feature type="compositionally biased region" description="Low complexity" evidence="1">
    <location>
        <begin position="108"/>
        <end position="123"/>
    </location>
</feature>
<protein>
    <submittedName>
        <fullName evidence="2">YdaU family protein</fullName>
    </submittedName>
</protein>
<gene>
    <name evidence="2" type="ORF">ISS99_18810</name>
</gene>
<organism evidence="2 3">
    <name type="scientific">Dyella mobilis</name>
    <dbReference type="NCBI Taxonomy" id="1849582"/>
    <lineage>
        <taxon>Bacteria</taxon>
        <taxon>Pseudomonadati</taxon>
        <taxon>Pseudomonadota</taxon>
        <taxon>Gammaproteobacteria</taxon>
        <taxon>Lysobacterales</taxon>
        <taxon>Rhodanobacteraceae</taxon>
        <taxon>Dyella</taxon>
    </lineage>
</organism>
<sequence>MNYFEFYPGDYLRDTTRLTLIDHGAYLRLLIAYYSEETALPADLNELYVMCSAVSAADKAAVKKVAERFFPISDDGLRHKNRVDEEIAKAQKRIKIAQENGSKGGRKPNPAGNPSGNPTGSSGETQRGAQRPTQSGEALHTPHAIEAKSESEMGAPEGVDPQRWKLFVDQLASDGKLSISRVTTARMHLATLIAQGHDPNEILEASVMRGLRDLKALAAQLVTERGNATNGATHAAHQSGRSNGHKPSASERVQQAIADRQAREHGAGSIIEGTFTAVDP</sequence>
<feature type="region of interest" description="Disordered" evidence="1">
    <location>
        <begin position="228"/>
        <end position="252"/>
    </location>
</feature>
<dbReference type="RefSeq" id="WP_204633137.1">
    <property type="nucleotide sequence ID" value="NZ_BSOC01000001.1"/>
</dbReference>
<evidence type="ECO:0000313" key="2">
    <source>
        <dbReference type="EMBL" id="MBM7131578.1"/>
    </source>
</evidence>
<proteinExistence type="predicted"/>
<dbReference type="EMBL" id="JADIKF010000040">
    <property type="protein sequence ID" value="MBM7131578.1"/>
    <property type="molecule type" value="Genomic_DNA"/>
</dbReference>
<evidence type="ECO:0000256" key="1">
    <source>
        <dbReference type="SAM" id="MobiDB-lite"/>
    </source>
</evidence>
<feature type="region of interest" description="Disordered" evidence="1">
    <location>
        <begin position="96"/>
        <end position="139"/>
    </location>
</feature>
<keyword evidence="3" id="KW-1185">Reference proteome</keyword>